<evidence type="ECO:0000256" key="6">
    <source>
        <dbReference type="SAM" id="MobiDB-lite"/>
    </source>
</evidence>
<feature type="active site" description="Charge relay system" evidence="5">
    <location>
        <position position="508"/>
    </location>
</feature>
<dbReference type="InterPro" id="IPR054399">
    <property type="entry name" value="Fervidolysin-like_N_prodom"/>
</dbReference>
<evidence type="ECO:0000256" key="2">
    <source>
        <dbReference type="ARBA" id="ARBA00022670"/>
    </source>
</evidence>
<dbReference type="Pfam" id="PF22148">
    <property type="entry name" value="Fervidolysin_NPro-like"/>
    <property type="match status" value="1"/>
</dbReference>
<reference evidence="9 10" key="1">
    <citation type="submission" date="2018-05" db="EMBL/GenBank/DDBJ databases">
        <title>Genomic Encyclopedia of Type Strains, Phase IV (KMG-IV): sequencing the most valuable type-strain genomes for metagenomic binning, comparative biology and taxonomic classification.</title>
        <authorList>
            <person name="Goeker M."/>
        </authorList>
    </citation>
    <scope>NUCLEOTIDE SEQUENCE [LARGE SCALE GENOMIC DNA]</scope>
    <source>
        <strain evidence="9 10">DSM 6462</strain>
    </source>
</reference>
<dbReference type="CDD" id="cd05561">
    <property type="entry name" value="Peptidases_S8_4"/>
    <property type="match status" value="1"/>
</dbReference>
<evidence type="ECO:0000256" key="3">
    <source>
        <dbReference type="ARBA" id="ARBA00022801"/>
    </source>
</evidence>
<keyword evidence="10" id="KW-1185">Reference proteome</keyword>
<evidence type="ECO:0000256" key="1">
    <source>
        <dbReference type="ARBA" id="ARBA00011073"/>
    </source>
</evidence>
<feature type="region of interest" description="Disordered" evidence="6">
    <location>
        <begin position="126"/>
        <end position="187"/>
    </location>
</feature>
<dbReference type="EMBL" id="QJJK01000007">
    <property type="protein sequence ID" value="PXW57120.1"/>
    <property type="molecule type" value="Genomic_DNA"/>
</dbReference>
<dbReference type="PANTHER" id="PTHR43806:SF11">
    <property type="entry name" value="CEREVISIN-RELATED"/>
    <property type="match status" value="1"/>
</dbReference>
<dbReference type="InterPro" id="IPR022398">
    <property type="entry name" value="Peptidase_S8_His-AS"/>
</dbReference>
<dbReference type="InterPro" id="IPR050131">
    <property type="entry name" value="Peptidase_S8_subtilisin-like"/>
</dbReference>
<dbReference type="AlphaFoldDB" id="A0A2V3UEP5"/>
<keyword evidence="2 5" id="KW-0645">Protease</keyword>
<evidence type="ECO:0000259" key="8">
    <source>
        <dbReference type="Pfam" id="PF22148"/>
    </source>
</evidence>
<feature type="active site" description="Charge relay system" evidence="5">
    <location>
        <position position="329"/>
    </location>
</feature>
<dbReference type="GO" id="GO:0006508">
    <property type="term" value="P:proteolysis"/>
    <property type="evidence" value="ECO:0007669"/>
    <property type="project" value="UniProtKB-KW"/>
</dbReference>
<organism evidence="9 10">
    <name type="scientific">Chelatococcus asaccharovorans</name>
    <dbReference type="NCBI Taxonomy" id="28210"/>
    <lineage>
        <taxon>Bacteria</taxon>
        <taxon>Pseudomonadati</taxon>
        <taxon>Pseudomonadota</taxon>
        <taxon>Alphaproteobacteria</taxon>
        <taxon>Hyphomicrobiales</taxon>
        <taxon>Chelatococcaceae</taxon>
        <taxon>Chelatococcus</taxon>
    </lineage>
</organism>
<evidence type="ECO:0000256" key="4">
    <source>
        <dbReference type="ARBA" id="ARBA00022825"/>
    </source>
</evidence>
<dbReference type="PROSITE" id="PS00137">
    <property type="entry name" value="SUBTILASE_HIS"/>
    <property type="match status" value="1"/>
</dbReference>
<protein>
    <submittedName>
        <fullName evidence="9">Subtilase family protein</fullName>
    </submittedName>
</protein>
<dbReference type="InterPro" id="IPR015500">
    <property type="entry name" value="Peptidase_S8_subtilisin-rel"/>
</dbReference>
<evidence type="ECO:0000313" key="10">
    <source>
        <dbReference type="Proteomes" id="UP000248021"/>
    </source>
</evidence>
<dbReference type="GO" id="GO:0004252">
    <property type="term" value="F:serine-type endopeptidase activity"/>
    <property type="evidence" value="ECO:0007669"/>
    <property type="project" value="UniProtKB-UniRule"/>
</dbReference>
<dbReference type="RefSeq" id="WP_170147289.1">
    <property type="nucleotide sequence ID" value="NZ_JAHBRY010000001.1"/>
</dbReference>
<evidence type="ECO:0000313" key="9">
    <source>
        <dbReference type="EMBL" id="PXW57120.1"/>
    </source>
</evidence>
<dbReference type="PRINTS" id="PR00723">
    <property type="entry name" value="SUBTILISIN"/>
</dbReference>
<keyword evidence="4 5" id="KW-0720">Serine protease</keyword>
<keyword evidence="3 5" id="KW-0378">Hydrolase</keyword>
<dbReference type="PROSITE" id="PS51892">
    <property type="entry name" value="SUBTILASE"/>
    <property type="match status" value="1"/>
</dbReference>
<name>A0A2V3UEP5_9HYPH</name>
<dbReference type="InterPro" id="IPR000209">
    <property type="entry name" value="Peptidase_S8/S53_dom"/>
</dbReference>
<evidence type="ECO:0000256" key="5">
    <source>
        <dbReference type="PROSITE-ProRule" id="PRU01240"/>
    </source>
</evidence>
<dbReference type="PANTHER" id="PTHR43806">
    <property type="entry name" value="PEPTIDASE S8"/>
    <property type="match status" value="1"/>
</dbReference>
<evidence type="ECO:0000259" key="7">
    <source>
        <dbReference type="Pfam" id="PF00082"/>
    </source>
</evidence>
<proteinExistence type="inferred from homology"/>
<accession>A0A2V3UEP5</accession>
<dbReference type="Gene3D" id="3.40.50.200">
    <property type="entry name" value="Peptidase S8/S53 domain"/>
    <property type="match status" value="1"/>
</dbReference>
<feature type="region of interest" description="Disordered" evidence="6">
    <location>
        <begin position="49"/>
        <end position="110"/>
    </location>
</feature>
<feature type="compositionally biased region" description="Basic and acidic residues" evidence="6">
    <location>
        <begin position="69"/>
        <end position="92"/>
    </location>
</feature>
<gene>
    <name evidence="9" type="ORF">C7450_107159</name>
</gene>
<feature type="active site" description="Charge relay system" evidence="5">
    <location>
        <position position="355"/>
    </location>
</feature>
<dbReference type="Proteomes" id="UP000248021">
    <property type="component" value="Unassembled WGS sequence"/>
</dbReference>
<sequence length="586" mass="60159">MIRTATCTQAPKPGKPLAGRLLAAAALTFVAGLAGLAVAHPAQAETLPAAGRGPLMAQASGRYPSDSDAPSRYDQRPERPPRGSYDTRRPPREPNYPGRPDRPWRPPGYGAPPIYGGPIVPPFVRPAPPPVFVDDDGFEAEPSPRRPRAVQPAKPPAKKAVKQPPAKKPPAKTPARATPPASPPAQVASDQFVTDEVLFEMSADAAAAEADAVAQRFNLTLLERRPIDLLGVTIIRARLPRGQTVPAMVRALTADQRVASAQPNHVFRLQQGDALREEKPAPIAAPTTAPPIAAPAADLASVQYALEVLRLKPAQAIARGKGVTVAVIDSAIDGTHPELAGSLSPHSRARQPSPHGTGIAGIIAAHARMLGAAPDVRILGIDAFIETNDGASGTSLDVVSGLDTAVKHGAAIANLSFAGPRDALMSRALRASSQRGLLLVAAAGNGGPKAAPVYPAAHPDVIAVTAVDVETRIYDKAATGPHVAAAAPGVDILVPTPGGGYQQSSGTSFAAAYVSGTAALLREAHAELTADALRTALTTTARDLGRKGRDDIFGAGLIDAAAALTLVAHPAGAADSRAAPTLTATP</sequence>
<dbReference type="Pfam" id="PF00082">
    <property type="entry name" value="Peptidase_S8"/>
    <property type="match status" value="1"/>
</dbReference>
<comment type="similarity">
    <text evidence="1 5">Belongs to the peptidase S8 family.</text>
</comment>
<comment type="caution">
    <text evidence="9">The sequence shown here is derived from an EMBL/GenBank/DDBJ whole genome shotgun (WGS) entry which is preliminary data.</text>
</comment>
<dbReference type="InterPro" id="IPR036852">
    <property type="entry name" value="Peptidase_S8/S53_dom_sf"/>
</dbReference>
<feature type="domain" description="Peptidase S8/S53" evidence="7">
    <location>
        <begin position="320"/>
        <end position="556"/>
    </location>
</feature>
<feature type="domain" description="Fervidolysin-like N-terminal prodomain" evidence="8">
    <location>
        <begin position="181"/>
        <end position="264"/>
    </location>
</feature>
<dbReference type="SUPFAM" id="SSF52743">
    <property type="entry name" value="Subtilisin-like"/>
    <property type="match status" value="1"/>
</dbReference>